<evidence type="ECO:0000256" key="5">
    <source>
        <dbReference type="HAMAP-Rule" id="MF_00358"/>
    </source>
</evidence>
<name>A0A1Y4DE46_9BACT</name>
<feature type="region of interest" description="Disordered" evidence="7">
    <location>
        <begin position="39"/>
        <end position="64"/>
    </location>
</feature>
<dbReference type="OrthoDB" id="9799244at2"/>
<evidence type="ECO:0000256" key="6">
    <source>
        <dbReference type="RuleBase" id="RU000667"/>
    </source>
</evidence>
<reference evidence="9" key="2">
    <citation type="journal article" date="2018" name="BMC Genomics">
        <title>Whole genome sequencing and function prediction of 133 gut anaerobes isolated from chicken caecum in pure cultures.</title>
        <authorList>
            <person name="Medvecky M."/>
            <person name="Cejkova D."/>
            <person name="Polansky O."/>
            <person name="Karasova D."/>
            <person name="Kubasova T."/>
            <person name="Cizek A."/>
            <person name="Rychlik I."/>
        </authorList>
    </citation>
    <scope>NUCLEOTIDE SEQUENCE</scope>
    <source>
        <strain evidence="9">An273</strain>
    </source>
</reference>
<evidence type="ECO:0000313" key="9">
    <source>
        <dbReference type="EMBL" id="OUO57367.1"/>
    </source>
</evidence>
<evidence type="ECO:0000256" key="1">
    <source>
        <dbReference type="ARBA" id="ARBA00006640"/>
    </source>
</evidence>
<organism evidence="9 10">
    <name type="scientific">Candidatus Avelusimicrobium gallicola</name>
    <dbReference type="NCBI Taxonomy" id="2562704"/>
    <lineage>
        <taxon>Bacteria</taxon>
        <taxon>Pseudomonadati</taxon>
        <taxon>Elusimicrobiota</taxon>
        <taxon>Elusimicrobia</taxon>
        <taxon>Elusimicrobiales</taxon>
        <taxon>Elusimicrobiaceae</taxon>
        <taxon>Candidatus Avelusimicrobium</taxon>
    </lineage>
</organism>
<dbReference type="InterPro" id="IPR001911">
    <property type="entry name" value="Ribosomal_bS21"/>
</dbReference>
<dbReference type="Proteomes" id="UP000196368">
    <property type="component" value="Unassembled WGS sequence"/>
</dbReference>
<evidence type="ECO:0000256" key="2">
    <source>
        <dbReference type="ARBA" id="ARBA00022980"/>
    </source>
</evidence>
<evidence type="ECO:0000256" key="4">
    <source>
        <dbReference type="ARBA" id="ARBA00035135"/>
    </source>
</evidence>
<evidence type="ECO:0000256" key="7">
    <source>
        <dbReference type="SAM" id="MobiDB-lite"/>
    </source>
</evidence>
<dbReference type="Pfam" id="PF01165">
    <property type="entry name" value="Ribosomal_S21"/>
    <property type="match status" value="1"/>
</dbReference>
<accession>A0A928DP52</accession>
<evidence type="ECO:0000313" key="8">
    <source>
        <dbReference type="EMBL" id="MBE6420591.1"/>
    </source>
</evidence>
<dbReference type="GO" id="GO:0006412">
    <property type="term" value="P:translation"/>
    <property type="evidence" value="ECO:0007669"/>
    <property type="project" value="UniProtKB-UniRule"/>
</dbReference>
<dbReference type="InterPro" id="IPR018278">
    <property type="entry name" value="Ribosomal_bS21_CS"/>
</dbReference>
<comment type="caution">
    <text evidence="9">The sequence shown here is derived from an EMBL/GenBank/DDBJ whole genome shotgun (WGS) entry which is preliminary data.</text>
</comment>
<dbReference type="PANTHER" id="PTHR21109:SF0">
    <property type="entry name" value="SMALL RIBOSOMAL SUBUNIT PROTEIN BS21M"/>
    <property type="match status" value="1"/>
</dbReference>
<dbReference type="Proteomes" id="UP000725649">
    <property type="component" value="Unassembled WGS sequence"/>
</dbReference>
<evidence type="ECO:0000313" key="10">
    <source>
        <dbReference type="Proteomes" id="UP000196368"/>
    </source>
</evidence>
<protein>
    <recommendedName>
        <fullName evidence="4 5">Small ribosomal subunit protein bS21</fullName>
    </recommendedName>
</protein>
<gene>
    <name evidence="5" type="primary">rpsU</name>
    <name evidence="9" type="ORF">B5F75_00930</name>
    <name evidence="8" type="ORF">E7027_00345</name>
</gene>
<dbReference type="EMBL" id="SUVG01000001">
    <property type="protein sequence ID" value="MBE6420591.1"/>
    <property type="molecule type" value="Genomic_DNA"/>
</dbReference>
<proteinExistence type="inferred from homology"/>
<dbReference type="GO" id="GO:1990904">
    <property type="term" value="C:ribonucleoprotein complex"/>
    <property type="evidence" value="ECO:0007669"/>
    <property type="project" value="UniProtKB-KW"/>
</dbReference>
<keyword evidence="2 5" id="KW-0689">Ribosomal protein</keyword>
<dbReference type="GO" id="GO:0003735">
    <property type="term" value="F:structural constituent of ribosome"/>
    <property type="evidence" value="ECO:0007669"/>
    <property type="project" value="InterPro"/>
</dbReference>
<dbReference type="PROSITE" id="PS01181">
    <property type="entry name" value="RIBOSOMAL_S21"/>
    <property type="match status" value="1"/>
</dbReference>
<dbReference type="GO" id="GO:0005840">
    <property type="term" value="C:ribosome"/>
    <property type="evidence" value="ECO:0007669"/>
    <property type="project" value="UniProtKB-KW"/>
</dbReference>
<dbReference type="PRINTS" id="PR00976">
    <property type="entry name" value="RIBOSOMALS21"/>
</dbReference>
<dbReference type="Gene3D" id="1.20.5.1150">
    <property type="entry name" value="Ribosomal protein S8"/>
    <property type="match status" value="1"/>
</dbReference>
<comment type="similarity">
    <text evidence="1 5 6">Belongs to the bacterial ribosomal protein bS21 family.</text>
</comment>
<evidence type="ECO:0000256" key="3">
    <source>
        <dbReference type="ARBA" id="ARBA00023274"/>
    </source>
</evidence>
<dbReference type="EMBL" id="NFJD01000001">
    <property type="protein sequence ID" value="OUO57367.1"/>
    <property type="molecule type" value="Genomic_DNA"/>
</dbReference>
<dbReference type="HAMAP" id="MF_00358">
    <property type="entry name" value="Ribosomal_bS21"/>
    <property type="match status" value="1"/>
</dbReference>
<keyword evidence="3 5" id="KW-0687">Ribonucleoprotein</keyword>
<dbReference type="AlphaFoldDB" id="A0A1Y4DE46"/>
<reference evidence="8" key="3">
    <citation type="submission" date="2019-04" db="EMBL/GenBank/DDBJ databases">
        <title>Evolution of Biomass-Degrading Anaerobic Consortia Revealed by Metagenomics.</title>
        <authorList>
            <person name="Peng X."/>
        </authorList>
    </citation>
    <scope>NUCLEOTIDE SEQUENCE</scope>
    <source>
        <strain evidence="8">SIG66</strain>
    </source>
</reference>
<accession>A0A1Y4DE46</accession>
<dbReference type="PANTHER" id="PTHR21109">
    <property type="entry name" value="MITOCHONDRIAL 28S RIBOSOMAL PROTEIN S21"/>
    <property type="match status" value="1"/>
</dbReference>
<dbReference type="NCBIfam" id="TIGR00030">
    <property type="entry name" value="S21p"/>
    <property type="match status" value="1"/>
</dbReference>
<sequence length="64" mass="7943">MVFVKVRDAEHLEEALKRFKRECEKNGILKEIKRRETYMPPSVKRKIKSQEAQRRARRTKRRRF</sequence>
<reference evidence="10" key="1">
    <citation type="submission" date="2017-04" db="EMBL/GenBank/DDBJ databases">
        <title>Function of individual gut microbiota members based on whole genome sequencing of pure cultures obtained from chicken caecum.</title>
        <authorList>
            <person name="Medvecky M."/>
            <person name="Cejkova D."/>
            <person name="Polansky O."/>
            <person name="Karasova D."/>
            <person name="Kubasova T."/>
            <person name="Cizek A."/>
            <person name="Rychlik I."/>
        </authorList>
    </citation>
    <scope>NUCLEOTIDE SEQUENCE [LARGE SCALE GENOMIC DNA]</scope>
    <source>
        <strain evidence="10">An273</strain>
    </source>
</reference>
<dbReference type="InterPro" id="IPR038380">
    <property type="entry name" value="Ribosomal_bS21_sf"/>
</dbReference>
<feature type="compositionally biased region" description="Basic residues" evidence="7">
    <location>
        <begin position="55"/>
        <end position="64"/>
    </location>
</feature>
<keyword evidence="10" id="KW-1185">Reference proteome</keyword>